<dbReference type="RefSeq" id="WP_151538766.1">
    <property type="nucleotide sequence ID" value="NZ_WBMR01000009.1"/>
</dbReference>
<keyword evidence="2" id="KW-1185">Reference proteome</keyword>
<gene>
    <name evidence="1" type="ORF">F9B16_05680</name>
</gene>
<name>A0A6L3W1L8_9ACTN</name>
<organism evidence="1 2">
    <name type="scientific">Actinomadura montaniterrae</name>
    <dbReference type="NCBI Taxonomy" id="1803903"/>
    <lineage>
        <taxon>Bacteria</taxon>
        <taxon>Bacillati</taxon>
        <taxon>Actinomycetota</taxon>
        <taxon>Actinomycetes</taxon>
        <taxon>Streptosporangiales</taxon>
        <taxon>Thermomonosporaceae</taxon>
        <taxon>Actinomadura</taxon>
    </lineage>
</organism>
<protein>
    <submittedName>
        <fullName evidence="1">Uncharacterized protein</fullName>
    </submittedName>
</protein>
<accession>A0A6L3W1L8</accession>
<dbReference type="EMBL" id="WBMR01000009">
    <property type="protein sequence ID" value="KAB2388055.1"/>
    <property type="molecule type" value="Genomic_DNA"/>
</dbReference>
<dbReference type="Proteomes" id="UP000483004">
    <property type="component" value="Unassembled WGS sequence"/>
</dbReference>
<evidence type="ECO:0000313" key="2">
    <source>
        <dbReference type="Proteomes" id="UP000483004"/>
    </source>
</evidence>
<dbReference type="AlphaFoldDB" id="A0A6L3W1L8"/>
<evidence type="ECO:0000313" key="1">
    <source>
        <dbReference type="EMBL" id="KAB2388055.1"/>
    </source>
</evidence>
<comment type="caution">
    <text evidence="1">The sequence shown here is derived from an EMBL/GenBank/DDBJ whole genome shotgun (WGS) entry which is preliminary data.</text>
</comment>
<reference evidence="1 2" key="1">
    <citation type="submission" date="2019-09" db="EMBL/GenBank/DDBJ databases">
        <title>Actinomadura physcomitrii sp. nov., a novel actinomycete isolated from moss [Physcomitrium sphaericum (Ludw) Fuernr].</title>
        <authorList>
            <person name="Liu C."/>
            <person name="Zhuang X."/>
        </authorList>
    </citation>
    <scope>NUCLEOTIDE SEQUENCE [LARGE SCALE GENOMIC DNA]</scope>
    <source>
        <strain evidence="1 2">CYP1-1B</strain>
    </source>
</reference>
<sequence length="92" mass="9794">MPTAAAKPSGSVVWAKWSPSSSARRVPGRRATISRPSSGAMTWLLRARTNRAGQDVAVQSAQWSPWVAASEAMVSCGWNGRRQPPSAGCLSR</sequence>
<proteinExistence type="predicted"/>